<dbReference type="EMBL" id="SJPV01000001">
    <property type="protein sequence ID" value="TWU42352.1"/>
    <property type="molecule type" value="Genomic_DNA"/>
</dbReference>
<dbReference type="Gene3D" id="1.20.120.530">
    <property type="entry name" value="GntR ligand-binding domain-like"/>
    <property type="match status" value="1"/>
</dbReference>
<dbReference type="PROSITE" id="PS50949">
    <property type="entry name" value="HTH_GNTR"/>
    <property type="match status" value="1"/>
</dbReference>
<dbReference type="InterPro" id="IPR036390">
    <property type="entry name" value="WH_DNA-bd_sf"/>
</dbReference>
<dbReference type="AlphaFoldDB" id="A0A5C6E0E0"/>
<dbReference type="Pfam" id="PF00392">
    <property type="entry name" value="GntR"/>
    <property type="match status" value="1"/>
</dbReference>
<dbReference type="Pfam" id="PF07729">
    <property type="entry name" value="FCD"/>
    <property type="match status" value="1"/>
</dbReference>
<dbReference type="PANTHER" id="PTHR43537">
    <property type="entry name" value="TRANSCRIPTIONAL REGULATOR, GNTR FAMILY"/>
    <property type="match status" value="1"/>
</dbReference>
<dbReference type="Gene3D" id="1.10.10.10">
    <property type="entry name" value="Winged helix-like DNA-binding domain superfamily/Winged helix DNA-binding domain"/>
    <property type="match status" value="1"/>
</dbReference>
<dbReference type="GO" id="GO:0003700">
    <property type="term" value="F:DNA-binding transcription factor activity"/>
    <property type="evidence" value="ECO:0007669"/>
    <property type="project" value="InterPro"/>
</dbReference>
<evidence type="ECO:0000313" key="6">
    <source>
        <dbReference type="Proteomes" id="UP000319143"/>
    </source>
</evidence>
<dbReference type="InterPro" id="IPR036388">
    <property type="entry name" value="WH-like_DNA-bd_sf"/>
</dbReference>
<keyword evidence="5" id="KW-0670">Pyruvate</keyword>
<comment type="caution">
    <text evidence="5">The sequence shown here is derived from an EMBL/GenBank/DDBJ whole genome shotgun (WGS) entry which is preliminary data.</text>
</comment>
<dbReference type="PRINTS" id="PR00035">
    <property type="entry name" value="HTHGNTR"/>
</dbReference>
<protein>
    <submittedName>
        <fullName evidence="5">Pyruvate dehydrogenase complex repressor</fullName>
    </submittedName>
</protein>
<proteinExistence type="predicted"/>
<dbReference type="SMART" id="SM00345">
    <property type="entry name" value="HTH_GNTR"/>
    <property type="match status" value="1"/>
</dbReference>
<dbReference type="SUPFAM" id="SSF46785">
    <property type="entry name" value="Winged helix' DNA-binding domain"/>
    <property type="match status" value="1"/>
</dbReference>
<name>A0A5C6E0E0_9BACT</name>
<keyword evidence="1" id="KW-0805">Transcription regulation</keyword>
<dbReference type="InterPro" id="IPR011711">
    <property type="entry name" value="GntR_C"/>
</dbReference>
<keyword evidence="3" id="KW-0804">Transcription</keyword>
<dbReference type="InterPro" id="IPR008920">
    <property type="entry name" value="TF_FadR/GntR_C"/>
</dbReference>
<dbReference type="PANTHER" id="PTHR43537:SF44">
    <property type="entry name" value="GNTR FAMILY REGULATORY PROTEIN"/>
    <property type="match status" value="1"/>
</dbReference>
<evidence type="ECO:0000256" key="2">
    <source>
        <dbReference type="ARBA" id="ARBA00023125"/>
    </source>
</evidence>
<reference evidence="5 6" key="1">
    <citation type="submission" date="2019-02" db="EMBL/GenBank/DDBJ databases">
        <title>Deep-cultivation of Planctomycetes and their phenomic and genomic characterization uncovers novel biology.</title>
        <authorList>
            <person name="Wiegand S."/>
            <person name="Jogler M."/>
            <person name="Boedeker C."/>
            <person name="Pinto D."/>
            <person name="Vollmers J."/>
            <person name="Rivas-Marin E."/>
            <person name="Kohn T."/>
            <person name="Peeters S.H."/>
            <person name="Heuer A."/>
            <person name="Rast P."/>
            <person name="Oberbeckmann S."/>
            <person name="Bunk B."/>
            <person name="Jeske O."/>
            <person name="Meyerdierks A."/>
            <person name="Storesund J.E."/>
            <person name="Kallscheuer N."/>
            <person name="Luecker S."/>
            <person name="Lage O.M."/>
            <person name="Pohl T."/>
            <person name="Merkel B.J."/>
            <person name="Hornburger P."/>
            <person name="Mueller R.-W."/>
            <person name="Bruemmer F."/>
            <person name="Labrenz M."/>
            <person name="Spormann A.M."/>
            <person name="Op Den Camp H."/>
            <person name="Overmann J."/>
            <person name="Amann R."/>
            <person name="Jetten M.S.M."/>
            <person name="Mascher T."/>
            <person name="Medema M.H."/>
            <person name="Devos D.P."/>
            <person name="Kaster A.-K."/>
            <person name="Ovreas L."/>
            <person name="Rohde M."/>
            <person name="Galperin M.Y."/>
            <person name="Jogler C."/>
        </authorList>
    </citation>
    <scope>NUCLEOTIDE SEQUENCE [LARGE SCALE GENOMIC DNA]</scope>
    <source>
        <strain evidence="5 6">Poly41</strain>
    </source>
</reference>
<dbReference type="CDD" id="cd07377">
    <property type="entry name" value="WHTH_GntR"/>
    <property type="match status" value="1"/>
</dbReference>
<evidence type="ECO:0000256" key="3">
    <source>
        <dbReference type="ARBA" id="ARBA00023163"/>
    </source>
</evidence>
<dbReference type="GO" id="GO:0003677">
    <property type="term" value="F:DNA binding"/>
    <property type="evidence" value="ECO:0007669"/>
    <property type="project" value="UniProtKB-KW"/>
</dbReference>
<keyword evidence="6" id="KW-1185">Reference proteome</keyword>
<feature type="domain" description="HTH gntR-type" evidence="4">
    <location>
        <begin position="12"/>
        <end position="80"/>
    </location>
</feature>
<accession>A0A5C6E0E0</accession>
<dbReference type="Proteomes" id="UP000319143">
    <property type="component" value="Unassembled WGS sequence"/>
</dbReference>
<evidence type="ECO:0000256" key="1">
    <source>
        <dbReference type="ARBA" id="ARBA00023015"/>
    </source>
</evidence>
<sequence length="240" mass="26246">MGNPLKRAQSPRNLCAQVVHELGNRILAGDFEPGQPLPQETTLCDQLGVSRTVVREAIKSLSAKGLVQSRAKLGTLVQPARGWNYLDPEVLQWQLQADTSGRQLFHLTEFRRTIEPAAAALAAERASDEELQDIADACDDMRRNADDVDAFLVADLRFHTLILHATGNPFFAPVANAISVALESSLRVTNRQPADNRTSVPVHQKVMKAIVARKPNAAQAAMRALLNDAASRIDRASKKT</sequence>
<organism evidence="5 6">
    <name type="scientific">Novipirellula artificiosorum</name>
    <dbReference type="NCBI Taxonomy" id="2528016"/>
    <lineage>
        <taxon>Bacteria</taxon>
        <taxon>Pseudomonadati</taxon>
        <taxon>Planctomycetota</taxon>
        <taxon>Planctomycetia</taxon>
        <taxon>Pirellulales</taxon>
        <taxon>Pirellulaceae</taxon>
        <taxon>Novipirellula</taxon>
    </lineage>
</organism>
<evidence type="ECO:0000313" key="5">
    <source>
        <dbReference type="EMBL" id="TWU42352.1"/>
    </source>
</evidence>
<dbReference type="SUPFAM" id="SSF48008">
    <property type="entry name" value="GntR ligand-binding domain-like"/>
    <property type="match status" value="1"/>
</dbReference>
<gene>
    <name evidence="5" type="primary">pdhR</name>
    <name evidence="5" type="ORF">Poly41_06490</name>
</gene>
<dbReference type="InterPro" id="IPR000524">
    <property type="entry name" value="Tscrpt_reg_HTH_GntR"/>
</dbReference>
<keyword evidence="2" id="KW-0238">DNA-binding</keyword>
<dbReference type="SMART" id="SM00895">
    <property type="entry name" value="FCD"/>
    <property type="match status" value="1"/>
</dbReference>
<evidence type="ECO:0000259" key="4">
    <source>
        <dbReference type="PROSITE" id="PS50949"/>
    </source>
</evidence>